<evidence type="ECO:0000313" key="2">
    <source>
        <dbReference type="EMBL" id="KAG8052243.1"/>
    </source>
</evidence>
<evidence type="ECO:0000313" key="3">
    <source>
        <dbReference type="Proteomes" id="UP000729402"/>
    </source>
</evidence>
<reference evidence="2" key="2">
    <citation type="submission" date="2021-02" db="EMBL/GenBank/DDBJ databases">
        <authorList>
            <person name="Kimball J.A."/>
            <person name="Haas M.W."/>
            <person name="Macchietto M."/>
            <person name="Kono T."/>
            <person name="Duquette J."/>
            <person name="Shao M."/>
        </authorList>
    </citation>
    <scope>NUCLEOTIDE SEQUENCE</scope>
    <source>
        <tissue evidence="2">Fresh leaf tissue</tissue>
    </source>
</reference>
<evidence type="ECO:0000256" key="1">
    <source>
        <dbReference type="SAM" id="MobiDB-lite"/>
    </source>
</evidence>
<dbReference type="OrthoDB" id="637546at2759"/>
<dbReference type="AlphaFoldDB" id="A0A8J5RMD8"/>
<accession>A0A8J5RMD8</accession>
<keyword evidence="3" id="KW-1185">Reference proteome</keyword>
<dbReference type="PANTHER" id="PTHR35717:SF2">
    <property type="match status" value="1"/>
</dbReference>
<organism evidence="2 3">
    <name type="scientific">Zizania palustris</name>
    <name type="common">Northern wild rice</name>
    <dbReference type="NCBI Taxonomy" id="103762"/>
    <lineage>
        <taxon>Eukaryota</taxon>
        <taxon>Viridiplantae</taxon>
        <taxon>Streptophyta</taxon>
        <taxon>Embryophyta</taxon>
        <taxon>Tracheophyta</taxon>
        <taxon>Spermatophyta</taxon>
        <taxon>Magnoliopsida</taxon>
        <taxon>Liliopsida</taxon>
        <taxon>Poales</taxon>
        <taxon>Poaceae</taxon>
        <taxon>BOP clade</taxon>
        <taxon>Oryzoideae</taxon>
        <taxon>Oryzeae</taxon>
        <taxon>Zizaniinae</taxon>
        <taxon>Zizania</taxon>
    </lineage>
</organism>
<name>A0A8J5RMD8_ZIZPA</name>
<dbReference type="PANTHER" id="PTHR35717">
    <property type="entry name" value="OS05G0156200 PROTEIN"/>
    <property type="match status" value="1"/>
</dbReference>
<reference evidence="2" key="1">
    <citation type="journal article" date="2021" name="bioRxiv">
        <title>Whole Genome Assembly and Annotation of Northern Wild Rice, Zizania palustris L., Supports a Whole Genome Duplication in the Zizania Genus.</title>
        <authorList>
            <person name="Haas M."/>
            <person name="Kono T."/>
            <person name="Macchietto M."/>
            <person name="Millas R."/>
            <person name="McGilp L."/>
            <person name="Shao M."/>
            <person name="Duquette J."/>
            <person name="Hirsch C.N."/>
            <person name="Kimball J."/>
        </authorList>
    </citation>
    <scope>NUCLEOTIDE SEQUENCE</scope>
    <source>
        <tissue evidence="2">Fresh leaf tissue</tissue>
    </source>
</reference>
<feature type="compositionally biased region" description="Gly residues" evidence="1">
    <location>
        <begin position="1"/>
        <end position="12"/>
    </location>
</feature>
<dbReference type="Proteomes" id="UP000729402">
    <property type="component" value="Unassembled WGS sequence"/>
</dbReference>
<gene>
    <name evidence="2" type="ORF">GUJ93_ZPchr0001g32784</name>
</gene>
<dbReference type="EMBL" id="JAAALK010000288">
    <property type="protein sequence ID" value="KAG8052243.1"/>
    <property type="molecule type" value="Genomic_DNA"/>
</dbReference>
<protein>
    <submittedName>
        <fullName evidence="2">Uncharacterized protein</fullName>
    </submittedName>
</protein>
<sequence>MVGGGGSGGGAEAGIMSPAAGGGKRGRGAEEDVYVDNLHSHKRYLSEIMASSLNGLSVGDSVSKNIMMSPVGLESASSFRDEIISQYSPMSEDSDDYRYYDTQVNGNGSQTELMYVLMLGVAPNLKADHAVDFAEEHSSEYGMTDAKFDHENALWVASK</sequence>
<proteinExistence type="predicted"/>
<feature type="region of interest" description="Disordered" evidence="1">
    <location>
        <begin position="1"/>
        <end position="28"/>
    </location>
</feature>
<comment type="caution">
    <text evidence="2">The sequence shown here is derived from an EMBL/GenBank/DDBJ whole genome shotgun (WGS) entry which is preliminary data.</text>
</comment>